<accession>A0A7C5R0F8</accession>
<reference evidence="2" key="1">
    <citation type="journal article" date="2020" name="mSystems">
        <title>Genome- and Community-Level Interaction Insights into Carbon Utilization and Element Cycling Functions of Hydrothermarchaeota in Hydrothermal Sediment.</title>
        <authorList>
            <person name="Zhou Z."/>
            <person name="Liu Y."/>
            <person name="Xu W."/>
            <person name="Pan J."/>
            <person name="Luo Z.H."/>
            <person name="Li M."/>
        </authorList>
    </citation>
    <scope>NUCLEOTIDE SEQUENCE [LARGE SCALE GENOMIC DNA]</scope>
    <source>
        <strain evidence="2">HyVt-485</strain>
    </source>
</reference>
<sequence>MGGKIVSILLPVKSRYLAPISAHIWQIITPKYFLFILVIAALVAVVLPFHSLGGATIWLAVLFPLTRHSARWQSQNLRAFTRTLPTPLLAQDIWSYLAGVILAGLACAPATIAALFKNEFNFVPDLVFIVFVLPFLITGLGRLTRTAFLSRILLLIAWYLYLNI</sequence>
<proteinExistence type="predicted"/>
<evidence type="ECO:0000313" key="2">
    <source>
        <dbReference type="EMBL" id="HHL43020.1"/>
    </source>
</evidence>
<feature type="transmembrane region" description="Helical" evidence="1">
    <location>
        <begin position="32"/>
        <end position="61"/>
    </location>
</feature>
<feature type="transmembrane region" description="Helical" evidence="1">
    <location>
        <begin position="146"/>
        <end position="162"/>
    </location>
</feature>
<comment type="caution">
    <text evidence="2">The sequence shown here is derived from an EMBL/GenBank/DDBJ whole genome shotgun (WGS) entry which is preliminary data.</text>
</comment>
<keyword evidence="1" id="KW-1133">Transmembrane helix</keyword>
<protein>
    <submittedName>
        <fullName evidence="2">Uncharacterized protein</fullName>
    </submittedName>
</protein>
<feature type="transmembrane region" description="Helical" evidence="1">
    <location>
        <begin position="93"/>
        <end position="115"/>
    </location>
</feature>
<keyword evidence="1" id="KW-0472">Membrane</keyword>
<evidence type="ECO:0000256" key="1">
    <source>
        <dbReference type="SAM" id="Phobius"/>
    </source>
</evidence>
<dbReference type="EMBL" id="DRMJ01000270">
    <property type="protein sequence ID" value="HHL43020.1"/>
    <property type="molecule type" value="Genomic_DNA"/>
</dbReference>
<organism evidence="2">
    <name type="scientific">Hellea balneolensis</name>
    <dbReference type="NCBI Taxonomy" id="287478"/>
    <lineage>
        <taxon>Bacteria</taxon>
        <taxon>Pseudomonadati</taxon>
        <taxon>Pseudomonadota</taxon>
        <taxon>Alphaproteobacteria</taxon>
        <taxon>Maricaulales</taxon>
        <taxon>Robiginitomaculaceae</taxon>
        <taxon>Hellea</taxon>
    </lineage>
</organism>
<gene>
    <name evidence="2" type="ORF">ENJ42_05335</name>
</gene>
<dbReference type="Proteomes" id="UP000885830">
    <property type="component" value="Unassembled WGS sequence"/>
</dbReference>
<feature type="transmembrane region" description="Helical" evidence="1">
    <location>
        <begin position="122"/>
        <end position="140"/>
    </location>
</feature>
<name>A0A7C5R0F8_9PROT</name>
<dbReference type="AlphaFoldDB" id="A0A7C5R0F8"/>
<keyword evidence="1" id="KW-0812">Transmembrane</keyword>